<comment type="caution">
    <text evidence="2">The sequence shown here is derived from an EMBL/GenBank/DDBJ whole genome shotgun (WGS) entry which is preliminary data.</text>
</comment>
<gene>
    <name evidence="2" type="ORF">WG66_18100</name>
</gene>
<reference evidence="2 3" key="1">
    <citation type="submission" date="2015-12" db="EMBL/GenBank/DDBJ databases">
        <title>Draft genome sequence of Moniliophthora roreri, the causal agent of frosty pod rot of cacao.</title>
        <authorList>
            <person name="Aime M.C."/>
            <person name="Diaz-Valderrama J.R."/>
            <person name="Kijpornyongpan T."/>
            <person name="Phillips-Mora W."/>
        </authorList>
    </citation>
    <scope>NUCLEOTIDE SEQUENCE [LARGE SCALE GENOMIC DNA]</scope>
    <source>
        <strain evidence="2 3">MCA 2952</strain>
    </source>
</reference>
<evidence type="ECO:0000256" key="1">
    <source>
        <dbReference type="SAM" id="MobiDB-lite"/>
    </source>
</evidence>
<sequence>MAAQMSTTVVPGFNISNAVEGLKARFIQEWSREATEEEASRWNNSVPGKSMTCWTCAQLKVQCTPGSASTLPCARCITQRSENICTRAIEERRDRVKRVMNLDEETFNALRATCHSSPVHQRKTSLSPVQESSSRHRSHSDSISYRSPPSRPNPSEVIDLTVEGPPPSSSYRSVPGAGHPYSCTIADPSHGQRPPPPQSSTSFGVFPVARNQTTPVYRSPPTSATRIRTSPYHSPPIATRAPYTYAPDRRTSVARSPISPPTSAHSGPPPSSSGSTNFSFSYPPPPPPSGSNSTFHSPQKPSDEQNHGQNAIAAVQQQVESLRQVNQILAKRNQEMHAVSEEYARRTKEEPLRTLTSMASGVAIKREDADDTQSHTTSSLQEEIDKSRRLNRRLIQRNSELQREVDELKSARRSGSEGEPSRMLGQMRLSPRTSQGEADVDIWLNYPEDRQRREDEVRNRGGVTISKELKELKDIKEALCDVKAKKDGLAVRLEEEMSENNRLKQLLADQNPSRSAQAQSAIAEHTNLQLLIRTLEQARTKGEISRVCNELRQVAARMLEHVPRGFGWQGIVRVLGHGGGTAEGTMAVNGPAGVTRVYAGGAVEMSGSYGNGGEDDSPTRAKRRRLEGSEGSEL</sequence>
<protein>
    <recommendedName>
        <fullName evidence="4">Zn(2)-C6 fungal-type domain-containing protein</fullName>
    </recommendedName>
</protein>
<name>A0A0W0EZ07_MONRR</name>
<proteinExistence type="predicted"/>
<feature type="region of interest" description="Disordered" evidence="1">
    <location>
        <begin position="113"/>
        <end position="310"/>
    </location>
</feature>
<dbReference type="EMBL" id="LATX01002435">
    <property type="protein sequence ID" value="KTB29340.1"/>
    <property type="molecule type" value="Genomic_DNA"/>
</dbReference>
<evidence type="ECO:0000313" key="3">
    <source>
        <dbReference type="Proteomes" id="UP000054988"/>
    </source>
</evidence>
<feature type="compositionally biased region" description="Polar residues" evidence="1">
    <location>
        <begin position="114"/>
        <end position="131"/>
    </location>
</feature>
<dbReference type="AlphaFoldDB" id="A0A0W0EZ07"/>
<feature type="region of interest" description="Disordered" evidence="1">
    <location>
        <begin position="604"/>
        <end position="634"/>
    </location>
</feature>
<feature type="compositionally biased region" description="Basic and acidic residues" evidence="1">
    <location>
        <begin position="401"/>
        <end position="420"/>
    </location>
</feature>
<feature type="compositionally biased region" description="Low complexity" evidence="1">
    <location>
        <begin position="261"/>
        <end position="281"/>
    </location>
</feature>
<evidence type="ECO:0008006" key="4">
    <source>
        <dbReference type="Google" id="ProtNLM"/>
    </source>
</evidence>
<organism evidence="2 3">
    <name type="scientific">Moniliophthora roreri</name>
    <name type="common">Frosty pod rot fungus</name>
    <name type="synonym">Monilia roreri</name>
    <dbReference type="NCBI Taxonomy" id="221103"/>
    <lineage>
        <taxon>Eukaryota</taxon>
        <taxon>Fungi</taxon>
        <taxon>Dikarya</taxon>
        <taxon>Basidiomycota</taxon>
        <taxon>Agaricomycotina</taxon>
        <taxon>Agaricomycetes</taxon>
        <taxon>Agaricomycetidae</taxon>
        <taxon>Agaricales</taxon>
        <taxon>Marasmiineae</taxon>
        <taxon>Marasmiaceae</taxon>
        <taxon>Moniliophthora</taxon>
    </lineage>
</organism>
<dbReference type="Proteomes" id="UP000054988">
    <property type="component" value="Unassembled WGS sequence"/>
</dbReference>
<feature type="compositionally biased region" description="Polar residues" evidence="1">
    <location>
        <begin position="210"/>
        <end position="232"/>
    </location>
</feature>
<evidence type="ECO:0000313" key="2">
    <source>
        <dbReference type="EMBL" id="KTB29340.1"/>
    </source>
</evidence>
<feature type="region of interest" description="Disordered" evidence="1">
    <location>
        <begin position="401"/>
        <end position="436"/>
    </location>
</feature>
<accession>A0A0W0EZ07</accession>